<reference evidence="1" key="1">
    <citation type="journal article" date="2004" name="Nature">
        <title>Genome duplication in the teleost fish Tetraodon nigroviridis reveals the early vertebrate proto-karyotype.</title>
        <authorList>
            <person name="Jaillon O."/>
            <person name="Aury J.-M."/>
            <person name="Brunet F."/>
            <person name="Petit J.-L."/>
            <person name="Stange-Thomann N."/>
            <person name="Mauceli E."/>
            <person name="Bouneau L."/>
            <person name="Fischer C."/>
            <person name="Ozouf-Costaz C."/>
            <person name="Bernot A."/>
            <person name="Nicaud S."/>
            <person name="Jaffe D."/>
            <person name="Fisher S."/>
            <person name="Lutfalla G."/>
            <person name="Dossat C."/>
            <person name="Segurens B."/>
            <person name="Dasilva C."/>
            <person name="Salanoubat M."/>
            <person name="Levy M."/>
            <person name="Boudet N."/>
            <person name="Castellano S."/>
            <person name="Anthouard V."/>
            <person name="Jubin C."/>
            <person name="Castelli V."/>
            <person name="Katinka M."/>
            <person name="Vacherie B."/>
            <person name="Biemont C."/>
            <person name="Skalli Z."/>
            <person name="Cattolico L."/>
            <person name="Poulain J."/>
            <person name="De Berardinis V."/>
            <person name="Cruaud C."/>
            <person name="Duprat S."/>
            <person name="Brottier P."/>
            <person name="Coutanceau J.-P."/>
            <person name="Gouzy J."/>
            <person name="Parra G."/>
            <person name="Lardier G."/>
            <person name="Chapple C."/>
            <person name="McKernan K.J."/>
            <person name="McEwan P."/>
            <person name="Bosak S."/>
            <person name="Kellis M."/>
            <person name="Volff J.-N."/>
            <person name="Guigo R."/>
            <person name="Zody M.C."/>
            <person name="Mesirov J."/>
            <person name="Lindblad-Toh K."/>
            <person name="Birren B."/>
            <person name="Nusbaum C."/>
            <person name="Kahn D."/>
            <person name="Robinson-Rechavi M."/>
            <person name="Laudet V."/>
            <person name="Schachter V."/>
            <person name="Quetier F."/>
            <person name="Saurin W."/>
            <person name="Scarpelli C."/>
            <person name="Wincker P."/>
            <person name="Lander E.S."/>
            <person name="Weissenbach J."/>
            <person name="Roest Crollius H."/>
        </authorList>
    </citation>
    <scope>NUCLEOTIDE SEQUENCE [LARGE SCALE GENOMIC DNA]</scope>
</reference>
<sequence>GPSAAAASVTSIIRSASHNTATSSQQTVPTVTLVRPPGSTPSSILPASLAVSVSSASGSIPNKADGPKPIIQTVASAATATITAPSTIAISTGGGVRALGPPMVAPRVTQTQQTTTNVQNIQLPPGNRPLHLSMLQ</sequence>
<dbReference type="KEGG" id="tng:GSTEN00023704G001"/>
<reference evidence="1" key="2">
    <citation type="submission" date="2004-02" db="EMBL/GenBank/DDBJ databases">
        <authorList>
            <consortium name="Genoscope"/>
            <consortium name="Whitehead Institute Centre for Genome Research"/>
        </authorList>
    </citation>
    <scope>NUCLEOTIDE SEQUENCE</scope>
</reference>
<feature type="non-terminal residue" evidence="1">
    <location>
        <position position="1"/>
    </location>
</feature>
<proteinExistence type="predicted"/>
<dbReference type="EMBL" id="CAAE01014729">
    <property type="protein sequence ID" value="CAG04081.1"/>
    <property type="molecule type" value="Genomic_DNA"/>
</dbReference>
<protein>
    <submittedName>
        <fullName evidence="1">(spotted green pufferfish) hypothetical protein</fullName>
    </submittedName>
</protein>
<organism evidence="1">
    <name type="scientific">Tetraodon nigroviridis</name>
    <name type="common">Spotted green pufferfish</name>
    <name type="synonym">Chelonodon nigroviridis</name>
    <dbReference type="NCBI Taxonomy" id="99883"/>
    <lineage>
        <taxon>Eukaryota</taxon>
        <taxon>Metazoa</taxon>
        <taxon>Chordata</taxon>
        <taxon>Craniata</taxon>
        <taxon>Vertebrata</taxon>
        <taxon>Euteleostomi</taxon>
        <taxon>Actinopterygii</taxon>
        <taxon>Neopterygii</taxon>
        <taxon>Teleostei</taxon>
        <taxon>Neoteleostei</taxon>
        <taxon>Acanthomorphata</taxon>
        <taxon>Eupercaria</taxon>
        <taxon>Tetraodontiformes</taxon>
        <taxon>Tetradontoidea</taxon>
        <taxon>Tetraodontidae</taxon>
        <taxon>Tetraodon</taxon>
    </lineage>
</organism>
<gene>
    <name evidence="1" type="ORF">GSTENG00023704001</name>
</gene>
<name>Q4S5K1_TETNG</name>
<accession>Q4S5K1</accession>
<evidence type="ECO:0000313" key="1">
    <source>
        <dbReference type="EMBL" id="CAG04081.1"/>
    </source>
</evidence>
<dbReference type="AlphaFoldDB" id="Q4S5K1"/>
<comment type="caution">
    <text evidence="1">The sequence shown here is derived from an EMBL/GenBank/DDBJ whole genome shotgun (WGS) entry which is preliminary data.</text>
</comment>